<dbReference type="GO" id="GO:0015087">
    <property type="term" value="F:cobalt ion transmembrane transporter activity"/>
    <property type="evidence" value="ECO:0007669"/>
    <property type="project" value="TreeGrafter"/>
</dbReference>
<dbReference type="GO" id="GO:0015095">
    <property type="term" value="F:magnesium ion transmembrane transporter activity"/>
    <property type="evidence" value="ECO:0007669"/>
    <property type="project" value="TreeGrafter"/>
</dbReference>
<evidence type="ECO:0000313" key="8">
    <source>
        <dbReference type="Proteomes" id="UP000184356"/>
    </source>
</evidence>
<dbReference type="GeneID" id="63768428"/>
<feature type="compositionally biased region" description="Polar residues" evidence="5">
    <location>
        <begin position="130"/>
        <end position="142"/>
    </location>
</feature>
<name>A0A1L9TCX7_9EURO</name>
<feature type="region of interest" description="Disordered" evidence="5">
    <location>
        <begin position="70"/>
        <end position="150"/>
    </location>
</feature>
<dbReference type="GO" id="GO:0000287">
    <property type="term" value="F:magnesium ion binding"/>
    <property type="evidence" value="ECO:0007669"/>
    <property type="project" value="TreeGrafter"/>
</dbReference>
<proteinExistence type="predicted"/>
<dbReference type="RefSeq" id="XP_040701094.1">
    <property type="nucleotide sequence ID" value="XM_040852355.1"/>
</dbReference>
<dbReference type="Gene3D" id="1.20.58.340">
    <property type="entry name" value="Magnesium transport protein CorA, transmembrane region"/>
    <property type="match status" value="1"/>
</dbReference>
<keyword evidence="4 6" id="KW-0472">Membrane</keyword>
<dbReference type="EMBL" id="KV878588">
    <property type="protein sequence ID" value="OJJ57288.1"/>
    <property type="molecule type" value="Genomic_DNA"/>
</dbReference>
<evidence type="ECO:0000256" key="1">
    <source>
        <dbReference type="ARBA" id="ARBA00004651"/>
    </source>
</evidence>
<dbReference type="PANTHER" id="PTHR46494:SF1">
    <property type="entry name" value="CORA FAMILY METAL ION TRANSPORTER (EUROFUNG)"/>
    <property type="match status" value="1"/>
</dbReference>
<feature type="region of interest" description="Disordered" evidence="5">
    <location>
        <begin position="196"/>
        <end position="225"/>
    </location>
</feature>
<evidence type="ECO:0000256" key="6">
    <source>
        <dbReference type="SAM" id="Phobius"/>
    </source>
</evidence>
<dbReference type="GO" id="GO:0050897">
    <property type="term" value="F:cobalt ion binding"/>
    <property type="evidence" value="ECO:0007669"/>
    <property type="project" value="TreeGrafter"/>
</dbReference>
<feature type="transmembrane region" description="Helical" evidence="6">
    <location>
        <begin position="723"/>
        <end position="747"/>
    </location>
</feature>
<feature type="region of interest" description="Disordered" evidence="5">
    <location>
        <begin position="772"/>
        <end position="805"/>
    </location>
</feature>
<dbReference type="InterPro" id="IPR002523">
    <property type="entry name" value="MgTranspt_CorA/ZnTranspt_ZntB"/>
</dbReference>
<feature type="compositionally biased region" description="Basic and acidic residues" evidence="5">
    <location>
        <begin position="71"/>
        <end position="84"/>
    </location>
</feature>
<protein>
    <submittedName>
        <fullName evidence="7">Uncharacterized protein</fullName>
    </submittedName>
</protein>
<dbReference type="OrthoDB" id="5430750at2759"/>
<keyword evidence="2 6" id="KW-0812">Transmembrane</keyword>
<dbReference type="InterPro" id="IPR045863">
    <property type="entry name" value="CorA_TM1_TM2"/>
</dbReference>
<evidence type="ECO:0000256" key="5">
    <source>
        <dbReference type="SAM" id="MobiDB-lite"/>
    </source>
</evidence>
<feature type="compositionally biased region" description="Polar residues" evidence="5">
    <location>
        <begin position="198"/>
        <end position="218"/>
    </location>
</feature>
<dbReference type="AlphaFoldDB" id="A0A1L9TCX7"/>
<evidence type="ECO:0000256" key="3">
    <source>
        <dbReference type="ARBA" id="ARBA00022989"/>
    </source>
</evidence>
<dbReference type="Proteomes" id="UP000184356">
    <property type="component" value="Unassembled WGS sequence"/>
</dbReference>
<dbReference type="VEuPathDB" id="FungiDB:ASPSYDRAFT_90583"/>
<dbReference type="GO" id="GO:0005886">
    <property type="term" value="C:plasma membrane"/>
    <property type="evidence" value="ECO:0007669"/>
    <property type="project" value="UniProtKB-SubCell"/>
</dbReference>
<keyword evidence="8" id="KW-1185">Reference proteome</keyword>
<dbReference type="STRING" id="1036612.A0A1L9TCX7"/>
<dbReference type="PANTHER" id="PTHR46494">
    <property type="entry name" value="CORA FAMILY METAL ION TRANSPORTER (EUROFUNG)"/>
    <property type="match status" value="1"/>
</dbReference>
<dbReference type="Pfam" id="PF01544">
    <property type="entry name" value="CorA"/>
    <property type="match status" value="1"/>
</dbReference>
<keyword evidence="3 6" id="KW-1133">Transmembrane helix</keyword>
<accession>A0A1L9TCX7</accession>
<evidence type="ECO:0000256" key="4">
    <source>
        <dbReference type="ARBA" id="ARBA00023136"/>
    </source>
</evidence>
<sequence>MRRNISEHCLPPEFEERGHDFQLISDENVVIEAEDWKNVTTSHSSTILRVHVQILSPGMASNRRAKKKYFRHPEYEKQKYKKEAPAYSSGESVRLSKLQMRPVPPRSGVVVNEKPDNTAPKIYFEPDTLHSPSNSKGASSIKQGPKSGKVIARRAQGLEEFLPLDKPATSTNLPEKTQRLIMDFPPVFTWPVGRRQGTEATASSSSGLDTTATANSPSPGKPNKDEQTIEHVLSHVHKQLLEDENKGHAEMYGKGTTISYFEVNKIIKQRWSTSLSTLTATIEQNKDFSSLPAWEKGLQKAVGGLCRLFKFFVPLAYPCAVADKFWGAIHDLLTIIPQMCDRSMMLALSMKTRAHRKAQAFFAADLSALGYADLRDENDVNLVTDDTASCSKCDAGQQYPTKTAALEHVFAYHLSAPPTGKPALNPQSWWVMDFAQYLSLSCRKDGHRILRELSNYLASLEMMASQIQHGVSVNGKFDEDTYRIPSSLVNAFQDIIMMVSAAANTAKSVYRSRQEYTNPDPIPSFLSPWHSRGLTNFGADAESSMEYAIKDIALMAYTDEASDVVIDEAIYRDYFLTLQFKASHHAHRRLLQDIYLVREELQIIQRISNEQSRALSNYRNVLRPSSFRITTESRISLFQLEEARLNELISQIDADLAVMDGLFERLDSLAAQTLNGVEVKQEDQGKAILVFTIVTIVFMPLSFVTSYFGMNTVDIRDMGSSQALFWAVALPLTVVIILLTFFVAFNAEHTRAALDMLLAYGRIPIQHASPSRDLEKYSGSSTDVKCWEKERRPRRRHSLDHNSDL</sequence>
<gene>
    <name evidence="7" type="ORF">ASPSYDRAFT_90583</name>
</gene>
<comment type="subcellular location">
    <subcellularLocation>
        <location evidence="1">Cell membrane</location>
        <topology evidence="1">Multi-pass membrane protein</topology>
    </subcellularLocation>
</comment>
<feature type="transmembrane region" description="Helical" evidence="6">
    <location>
        <begin position="688"/>
        <end position="708"/>
    </location>
</feature>
<dbReference type="SUPFAM" id="SSF144083">
    <property type="entry name" value="Magnesium transport protein CorA, transmembrane region"/>
    <property type="match status" value="1"/>
</dbReference>
<evidence type="ECO:0000313" key="7">
    <source>
        <dbReference type="EMBL" id="OJJ57288.1"/>
    </source>
</evidence>
<reference evidence="8" key="1">
    <citation type="journal article" date="2017" name="Genome Biol.">
        <title>Comparative genomics reveals high biological diversity and specific adaptations in the industrially and medically important fungal genus Aspergillus.</title>
        <authorList>
            <person name="de Vries R.P."/>
            <person name="Riley R."/>
            <person name="Wiebenga A."/>
            <person name="Aguilar-Osorio G."/>
            <person name="Amillis S."/>
            <person name="Uchima C.A."/>
            <person name="Anderluh G."/>
            <person name="Asadollahi M."/>
            <person name="Askin M."/>
            <person name="Barry K."/>
            <person name="Battaglia E."/>
            <person name="Bayram O."/>
            <person name="Benocci T."/>
            <person name="Braus-Stromeyer S.A."/>
            <person name="Caldana C."/>
            <person name="Canovas D."/>
            <person name="Cerqueira G.C."/>
            <person name="Chen F."/>
            <person name="Chen W."/>
            <person name="Choi C."/>
            <person name="Clum A."/>
            <person name="Dos Santos R.A."/>
            <person name="Damasio A.R."/>
            <person name="Diallinas G."/>
            <person name="Emri T."/>
            <person name="Fekete E."/>
            <person name="Flipphi M."/>
            <person name="Freyberg S."/>
            <person name="Gallo A."/>
            <person name="Gournas C."/>
            <person name="Habgood R."/>
            <person name="Hainaut M."/>
            <person name="Harispe M.L."/>
            <person name="Henrissat B."/>
            <person name="Hilden K.S."/>
            <person name="Hope R."/>
            <person name="Hossain A."/>
            <person name="Karabika E."/>
            <person name="Karaffa L."/>
            <person name="Karanyi Z."/>
            <person name="Krasevec N."/>
            <person name="Kuo A."/>
            <person name="Kusch H."/>
            <person name="LaButti K."/>
            <person name="Lagendijk E.L."/>
            <person name="Lapidus A."/>
            <person name="Levasseur A."/>
            <person name="Lindquist E."/>
            <person name="Lipzen A."/>
            <person name="Logrieco A.F."/>
            <person name="MacCabe A."/>
            <person name="Maekelae M.R."/>
            <person name="Malavazi I."/>
            <person name="Melin P."/>
            <person name="Meyer V."/>
            <person name="Mielnichuk N."/>
            <person name="Miskei M."/>
            <person name="Molnar A.P."/>
            <person name="Mule G."/>
            <person name="Ngan C.Y."/>
            <person name="Orejas M."/>
            <person name="Orosz E."/>
            <person name="Ouedraogo J.P."/>
            <person name="Overkamp K.M."/>
            <person name="Park H.-S."/>
            <person name="Perrone G."/>
            <person name="Piumi F."/>
            <person name="Punt P.J."/>
            <person name="Ram A.F."/>
            <person name="Ramon A."/>
            <person name="Rauscher S."/>
            <person name="Record E."/>
            <person name="Riano-Pachon D.M."/>
            <person name="Robert V."/>
            <person name="Roehrig J."/>
            <person name="Ruller R."/>
            <person name="Salamov A."/>
            <person name="Salih N.S."/>
            <person name="Samson R.A."/>
            <person name="Sandor E."/>
            <person name="Sanguinetti M."/>
            <person name="Schuetze T."/>
            <person name="Sepcic K."/>
            <person name="Shelest E."/>
            <person name="Sherlock G."/>
            <person name="Sophianopoulou V."/>
            <person name="Squina F.M."/>
            <person name="Sun H."/>
            <person name="Susca A."/>
            <person name="Todd R.B."/>
            <person name="Tsang A."/>
            <person name="Unkles S.E."/>
            <person name="van de Wiele N."/>
            <person name="van Rossen-Uffink D."/>
            <person name="Oliveira J.V."/>
            <person name="Vesth T.C."/>
            <person name="Visser J."/>
            <person name="Yu J.-H."/>
            <person name="Zhou M."/>
            <person name="Andersen M.R."/>
            <person name="Archer D.B."/>
            <person name="Baker S.E."/>
            <person name="Benoit I."/>
            <person name="Brakhage A.A."/>
            <person name="Braus G.H."/>
            <person name="Fischer R."/>
            <person name="Frisvad J.C."/>
            <person name="Goldman G.H."/>
            <person name="Houbraken J."/>
            <person name="Oakley B."/>
            <person name="Pocsi I."/>
            <person name="Scazzocchio C."/>
            <person name="Seiboth B."/>
            <person name="vanKuyk P.A."/>
            <person name="Wortman J."/>
            <person name="Dyer P.S."/>
            <person name="Grigoriev I.V."/>
        </authorList>
    </citation>
    <scope>NUCLEOTIDE SEQUENCE [LARGE SCALE GENOMIC DNA]</scope>
    <source>
        <strain evidence="8">CBS 593.65</strain>
    </source>
</reference>
<evidence type="ECO:0000256" key="2">
    <source>
        <dbReference type="ARBA" id="ARBA00022692"/>
    </source>
</evidence>
<organism evidence="7 8">
    <name type="scientific">Aspergillus sydowii CBS 593.65</name>
    <dbReference type="NCBI Taxonomy" id="1036612"/>
    <lineage>
        <taxon>Eukaryota</taxon>
        <taxon>Fungi</taxon>
        <taxon>Dikarya</taxon>
        <taxon>Ascomycota</taxon>
        <taxon>Pezizomycotina</taxon>
        <taxon>Eurotiomycetes</taxon>
        <taxon>Eurotiomycetidae</taxon>
        <taxon>Eurotiales</taxon>
        <taxon>Aspergillaceae</taxon>
        <taxon>Aspergillus</taxon>
        <taxon>Aspergillus subgen. Nidulantes</taxon>
    </lineage>
</organism>